<keyword evidence="3 5" id="KW-0238">DNA-binding</keyword>
<feature type="region of interest" description="Disordered" evidence="6">
    <location>
        <begin position="147"/>
        <end position="174"/>
    </location>
</feature>
<feature type="compositionally biased region" description="Low complexity" evidence="6">
    <location>
        <begin position="147"/>
        <end position="165"/>
    </location>
</feature>
<sequence>MRTAVTELPALAFSVAELPYLPTGSRHRLHPLVDALRAAVELEWEPDAEHGSSLLTCAAAFRDPAAIDVGVASRGDNDEWLDDEAVDPAVLEPAEAEGVRPAMVGRAYAILEAERERTGAALGRTSVERVCALLKLRPAEILHLEQDLQSSDLTSSTSPDASEPAAADEDADGREVRPKLVDQILNHKLLGPDRERELGRAIQLGRKFKAEIDAGAIGSTPDVQRIILRGHDARQALVLSNVRLVMDIARRYIGRGLDLDDLMQDGVIGLMRAAEDFSPELGFRFTTYATWWIRQSILRSIANTGRTIRLPVHLIDQLHVLRRTVRRLRSERPDKSFRPTDVADELGWPVEKVGRLLVLDADRFVSLHSDDDEGPSVLDQLIAAGPTPEAFAVDVDIAEFVRECVDALPAREAEILRLRFGFGSGEKQTLEDIGKQYGVTRERIRQIESKGLRLLRRPSNPLIEYGRELLSD</sequence>
<dbReference type="SUPFAM" id="SSF88659">
    <property type="entry name" value="Sigma3 and sigma4 domains of RNA polymerase sigma factors"/>
    <property type="match status" value="1"/>
</dbReference>
<dbReference type="InterPro" id="IPR013325">
    <property type="entry name" value="RNA_pol_sigma_r2"/>
</dbReference>
<dbReference type="InterPro" id="IPR007627">
    <property type="entry name" value="RNA_pol_sigma70_r2"/>
</dbReference>
<dbReference type="InterPro" id="IPR014284">
    <property type="entry name" value="RNA_pol_sigma-70_dom"/>
</dbReference>
<dbReference type="NCBIfam" id="TIGR02937">
    <property type="entry name" value="sigma70-ECF"/>
    <property type="match status" value="1"/>
</dbReference>
<reference evidence="10" key="1">
    <citation type="journal article" date="2019" name="Int. J. Syst. Evol. Microbiol.">
        <title>The Global Catalogue of Microorganisms (GCM) 10K type strain sequencing project: providing services to taxonomists for standard genome sequencing and annotation.</title>
        <authorList>
            <consortium name="The Broad Institute Genomics Platform"/>
            <consortium name="The Broad Institute Genome Sequencing Center for Infectious Disease"/>
            <person name="Wu L."/>
            <person name="Ma J."/>
        </authorList>
    </citation>
    <scope>NUCLEOTIDE SEQUENCE [LARGE SCALE GENOMIC DNA]</scope>
    <source>
        <strain evidence="10">KCTC 22558</strain>
    </source>
</reference>
<protein>
    <recommendedName>
        <fullName evidence="5">RNA polymerase sigma factor</fullName>
    </recommendedName>
</protein>
<evidence type="ECO:0000256" key="4">
    <source>
        <dbReference type="ARBA" id="ARBA00023163"/>
    </source>
</evidence>
<dbReference type="InterPro" id="IPR036388">
    <property type="entry name" value="WH-like_DNA-bd_sf"/>
</dbReference>
<dbReference type="PROSITE" id="PS00716">
    <property type="entry name" value="SIGMA70_2"/>
    <property type="match status" value="1"/>
</dbReference>
<dbReference type="InterPro" id="IPR007630">
    <property type="entry name" value="RNA_pol_sigma70_r4"/>
</dbReference>
<dbReference type="Gene3D" id="1.10.601.10">
    <property type="entry name" value="RNA Polymerase Primary Sigma Factor"/>
    <property type="match status" value="1"/>
</dbReference>
<dbReference type="Proteomes" id="UP000643403">
    <property type="component" value="Unassembled WGS sequence"/>
</dbReference>
<dbReference type="PRINTS" id="PR00046">
    <property type="entry name" value="SIGMA70FCT"/>
</dbReference>
<evidence type="ECO:0000313" key="10">
    <source>
        <dbReference type="Proteomes" id="UP000643403"/>
    </source>
</evidence>
<gene>
    <name evidence="9" type="ORF">GCM10008101_27790</name>
</gene>
<proteinExistence type="inferred from homology"/>
<keyword evidence="4 5" id="KW-0804">Transcription</keyword>
<dbReference type="CDD" id="cd06171">
    <property type="entry name" value="Sigma70_r4"/>
    <property type="match status" value="1"/>
</dbReference>
<feature type="domain" description="RNA polymerase sigma-70" evidence="7">
    <location>
        <begin position="261"/>
        <end position="274"/>
    </location>
</feature>
<dbReference type="PANTHER" id="PTHR30603">
    <property type="entry name" value="RNA POLYMERASE SIGMA FACTOR RPO"/>
    <property type="match status" value="1"/>
</dbReference>
<evidence type="ECO:0000313" key="9">
    <source>
        <dbReference type="EMBL" id="GGZ71999.1"/>
    </source>
</evidence>
<keyword evidence="1 5" id="KW-0805">Transcription regulation</keyword>
<dbReference type="SUPFAM" id="SSF88946">
    <property type="entry name" value="Sigma2 domain of RNA polymerase sigma factors"/>
    <property type="match status" value="1"/>
</dbReference>
<dbReference type="Pfam" id="PF04542">
    <property type="entry name" value="Sigma70_r2"/>
    <property type="match status" value="1"/>
</dbReference>
<dbReference type="EMBL" id="BMXY01000005">
    <property type="protein sequence ID" value="GGZ71999.1"/>
    <property type="molecule type" value="Genomic_DNA"/>
</dbReference>
<organism evidence="9 10">
    <name type="scientific">Cognatilysobacter xinjiangensis</name>
    <dbReference type="NCBI Taxonomy" id="546892"/>
    <lineage>
        <taxon>Bacteria</taxon>
        <taxon>Pseudomonadati</taxon>
        <taxon>Pseudomonadota</taxon>
        <taxon>Gammaproteobacteria</taxon>
        <taxon>Lysobacterales</taxon>
        <taxon>Lysobacteraceae</taxon>
        <taxon>Cognatilysobacter</taxon>
    </lineage>
</organism>
<keyword evidence="10" id="KW-1185">Reference proteome</keyword>
<dbReference type="InterPro" id="IPR013324">
    <property type="entry name" value="RNA_pol_sigma_r3/r4-like"/>
</dbReference>
<evidence type="ECO:0000256" key="3">
    <source>
        <dbReference type="ARBA" id="ARBA00023125"/>
    </source>
</evidence>
<evidence type="ECO:0000259" key="7">
    <source>
        <dbReference type="PROSITE" id="PS00715"/>
    </source>
</evidence>
<dbReference type="Pfam" id="PF04545">
    <property type="entry name" value="Sigma70_r4"/>
    <property type="match status" value="1"/>
</dbReference>
<evidence type="ECO:0000256" key="1">
    <source>
        <dbReference type="ARBA" id="ARBA00023015"/>
    </source>
</evidence>
<dbReference type="PROSITE" id="PS00715">
    <property type="entry name" value="SIGMA70_1"/>
    <property type="match status" value="1"/>
</dbReference>
<feature type="domain" description="RNA polymerase sigma-70" evidence="8">
    <location>
        <begin position="429"/>
        <end position="455"/>
    </location>
</feature>
<dbReference type="Gene3D" id="1.10.10.10">
    <property type="entry name" value="Winged helix-like DNA-binding domain superfamily/Winged helix DNA-binding domain"/>
    <property type="match status" value="1"/>
</dbReference>
<evidence type="ECO:0000256" key="6">
    <source>
        <dbReference type="SAM" id="MobiDB-lite"/>
    </source>
</evidence>
<comment type="caution">
    <text evidence="9">The sequence shown here is derived from an EMBL/GenBank/DDBJ whole genome shotgun (WGS) entry which is preliminary data.</text>
</comment>
<keyword evidence="2 5" id="KW-0731">Sigma factor</keyword>
<comment type="similarity">
    <text evidence="5">Belongs to the sigma-70 factor family.</text>
</comment>
<evidence type="ECO:0000259" key="8">
    <source>
        <dbReference type="PROSITE" id="PS00716"/>
    </source>
</evidence>
<evidence type="ECO:0000256" key="5">
    <source>
        <dbReference type="RuleBase" id="RU362124"/>
    </source>
</evidence>
<accession>A0ABQ3C7D7</accession>
<dbReference type="PANTHER" id="PTHR30603:SF47">
    <property type="entry name" value="RNA POLYMERASE SIGMA FACTOR SIGD, CHLOROPLASTIC"/>
    <property type="match status" value="1"/>
</dbReference>
<dbReference type="InterPro" id="IPR050239">
    <property type="entry name" value="Sigma-70_RNA_pol_init_factors"/>
</dbReference>
<comment type="function">
    <text evidence="5">Sigma factors are initiation factors that promote the attachment of RNA polymerase to specific initiation sites and are then released.</text>
</comment>
<name>A0ABQ3C7D7_9GAMM</name>
<evidence type="ECO:0000256" key="2">
    <source>
        <dbReference type="ARBA" id="ARBA00023082"/>
    </source>
</evidence>
<dbReference type="InterPro" id="IPR000943">
    <property type="entry name" value="RNA_pol_sigma70"/>
</dbReference>